<sequence>MKTPAARIAPRASCVGRPSADPNASASEAFTSSWSDLRR</sequence>
<proteinExistence type="predicted"/>
<evidence type="ECO:0000313" key="3">
    <source>
        <dbReference type="Proteomes" id="UP001272137"/>
    </source>
</evidence>
<feature type="region of interest" description="Disordered" evidence="1">
    <location>
        <begin position="1"/>
        <end position="39"/>
    </location>
</feature>
<evidence type="ECO:0000313" key="2">
    <source>
        <dbReference type="EMBL" id="MDW9257163.1"/>
    </source>
</evidence>
<comment type="caution">
    <text evidence="2">The sequence shown here is derived from an EMBL/GenBank/DDBJ whole genome shotgun (WGS) entry which is preliminary data.</text>
</comment>
<accession>A0AAW9D597</accession>
<gene>
    <name evidence="2" type="ORF">C7S16_2420</name>
</gene>
<evidence type="ECO:0000256" key="1">
    <source>
        <dbReference type="SAM" id="MobiDB-lite"/>
    </source>
</evidence>
<protein>
    <submittedName>
        <fullName evidence="2">Uncharacterized protein</fullName>
    </submittedName>
</protein>
<dbReference type="AlphaFoldDB" id="A0AAW9D597"/>
<dbReference type="Proteomes" id="UP001272137">
    <property type="component" value="Unassembled WGS sequence"/>
</dbReference>
<feature type="compositionally biased region" description="Polar residues" evidence="1">
    <location>
        <begin position="22"/>
        <end position="39"/>
    </location>
</feature>
<organism evidence="2 3">
    <name type="scientific">Burkholderia thailandensis</name>
    <dbReference type="NCBI Taxonomy" id="57975"/>
    <lineage>
        <taxon>Bacteria</taxon>
        <taxon>Pseudomonadati</taxon>
        <taxon>Pseudomonadota</taxon>
        <taxon>Betaproteobacteria</taxon>
        <taxon>Burkholderiales</taxon>
        <taxon>Burkholderiaceae</taxon>
        <taxon>Burkholderia</taxon>
        <taxon>pseudomallei group</taxon>
    </lineage>
</organism>
<reference evidence="2" key="1">
    <citation type="submission" date="2018-08" db="EMBL/GenBank/DDBJ databases">
        <title>Identification of Burkholderia cepacia strains that express a Burkholderia pseudomallei-like capsular polysaccharide.</title>
        <authorList>
            <person name="Burtnick M.N."/>
            <person name="Vongsouvath M."/>
            <person name="Newton P."/>
            <person name="Wuthiekanun V."/>
            <person name="Limmathurotsakul D."/>
            <person name="Brett P.J."/>
            <person name="Chantratita N."/>
            <person name="Dance D.A."/>
        </authorList>
    </citation>
    <scope>NUCLEOTIDE SEQUENCE</scope>
    <source>
        <strain evidence="2">SBXCC001</strain>
    </source>
</reference>
<name>A0AAW9D597_BURTH</name>
<dbReference type="EMBL" id="QXCT01000002">
    <property type="protein sequence ID" value="MDW9257163.1"/>
    <property type="molecule type" value="Genomic_DNA"/>
</dbReference>